<dbReference type="Proteomes" id="UP000554482">
    <property type="component" value="Unassembled WGS sequence"/>
</dbReference>
<dbReference type="PANTHER" id="PTHR37260">
    <property type="entry name" value="PHOSPHORELAY PROTEIN"/>
    <property type="match status" value="1"/>
</dbReference>
<protein>
    <submittedName>
        <fullName evidence="2">Phosphorelay protein</fullName>
    </submittedName>
</protein>
<dbReference type="OrthoDB" id="685075at2759"/>
<dbReference type="EMBL" id="JABWDY010035363">
    <property type="protein sequence ID" value="KAF5182043.1"/>
    <property type="molecule type" value="Genomic_DNA"/>
</dbReference>
<comment type="caution">
    <text evidence="2">The sequence shown here is derived from an EMBL/GenBank/DDBJ whole genome shotgun (WGS) entry which is preliminary data.</text>
</comment>
<feature type="region of interest" description="Disordered" evidence="1">
    <location>
        <begin position="210"/>
        <end position="239"/>
    </location>
</feature>
<feature type="compositionally biased region" description="Basic and acidic residues" evidence="1">
    <location>
        <begin position="213"/>
        <end position="227"/>
    </location>
</feature>
<feature type="compositionally biased region" description="Polar residues" evidence="1">
    <location>
        <begin position="286"/>
        <end position="300"/>
    </location>
</feature>
<dbReference type="AlphaFoldDB" id="A0A7J6VAW7"/>
<accession>A0A7J6VAW7</accession>
<organism evidence="2 3">
    <name type="scientific">Thalictrum thalictroides</name>
    <name type="common">Rue-anemone</name>
    <name type="synonym">Anemone thalictroides</name>
    <dbReference type="NCBI Taxonomy" id="46969"/>
    <lineage>
        <taxon>Eukaryota</taxon>
        <taxon>Viridiplantae</taxon>
        <taxon>Streptophyta</taxon>
        <taxon>Embryophyta</taxon>
        <taxon>Tracheophyta</taxon>
        <taxon>Spermatophyta</taxon>
        <taxon>Magnoliopsida</taxon>
        <taxon>Ranunculales</taxon>
        <taxon>Ranunculaceae</taxon>
        <taxon>Thalictroideae</taxon>
        <taxon>Thalictrum</taxon>
    </lineage>
</organism>
<evidence type="ECO:0000313" key="3">
    <source>
        <dbReference type="Proteomes" id="UP000554482"/>
    </source>
</evidence>
<reference evidence="2 3" key="1">
    <citation type="submission" date="2020-06" db="EMBL/GenBank/DDBJ databases">
        <title>Transcriptomic and genomic resources for Thalictrum thalictroides and T. hernandezii: Facilitating candidate gene discovery in an emerging model plant lineage.</title>
        <authorList>
            <person name="Arias T."/>
            <person name="Riano-Pachon D.M."/>
            <person name="Di Stilio V.S."/>
        </authorList>
    </citation>
    <scope>NUCLEOTIDE SEQUENCE [LARGE SCALE GENOMIC DNA]</scope>
    <source>
        <strain evidence="3">cv. WT478/WT964</strain>
        <tissue evidence="2">Leaves</tissue>
    </source>
</reference>
<feature type="region of interest" description="Disordered" evidence="1">
    <location>
        <begin position="269"/>
        <end position="300"/>
    </location>
</feature>
<feature type="region of interest" description="Disordered" evidence="1">
    <location>
        <begin position="1"/>
        <end position="64"/>
    </location>
</feature>
<keyword evidence="3" id="KW-1185">Reference proteome</keyword>
<name>A0A7J6VAW7_THATH</name>
<sequence length="472" mass="51527">MDTKSLAKSKRAHSQHHSKKFHPNPKSKSQITTTPSDSNAKKPSGKQIPEKSRKPQSSSSALPSNWDRYEEELDTNLQAVSNDGIIKDSDVVLPKSKGADFAYLITEAQSQLESQQTSSSVLNEGSFASFYDDNLLIPGFTQGISSMLSVRGNGILSWIGNDNFIVDDISATKNEASFLSMDLHSLASKIEKIDRSRRLFIEADILPTEEDVDRSKETMKPESELSENHASGAAEQCSSKSAFLEPSDAETSFDQSSVPLPSTVTRYYSSLSDPRQRALPVDQGMETVSSTTNGSGSAVQSISCEGTRLVNPTKDDYRRIERGILGEVVESLAQFNVNDVEDSSKEKTSAFEAVAAEAELDMLLNSFGETKLLDMSKKPGSNLPIAQSMLMGDELAYSSKLPSKESSTLTKSVLLNVDIDDTLDDLLRETYNTKDQNNPVPPEKAIVLPCVPSSSLNPAVVLDDFDSWLDTI</sequence>
<evidence type="ECO:0000256" key="1">
    <source>
        <dbReference type="SAM" id="MobiDB-lite"/>
    </source>
</evidence>
<evidence type="ECO:0000313" key="2">
    <source>
        <dbReference type="EMBL" id="KAF5182043.1"/>
    </source>
</evidence>
<gene>
    <name evidence="2" type="ORF">FRX31_028371</name>
</gene>
<dbReference type="PANTHER" id="PTHR37260:SF2">
    <property type="entry name" value="PROTEIN ECERIFERUM 16"/>
    <property type="match status" value="1"/>
</dbReference>
<dbReference type="InterPro" id="IPR053342">
    <property type="entry name" value="Exosome_cofactor/PTGS_suppr"/>
</dbReference>
<proteinExistence type="predicted"/>
<feature type="compositionally biased region" description="Basic residues" evidence="1">
    <location>
        <begin position="7"/>
        <end position="25"/>
    </location>
</feature>
<feature type="compositionally biased region" description="Polar residues" evidence="1">
    <location>
        <begin position="26"/>
        <end position="38"/>
    </location>
</feature>